<dbReference type="PANTHER" id="PTHR11707">
    <property type="entry name" value="L-ASPARAGINASE"/>
    <property type="match status" value="1"/>
</dbReference>
<accession>A0ABQ0L8P8</accession>
<dbReference type="Pfam" id="PF00710">
    <property type="entry name" value="Asparaginase"/>
    <property type="match status" value="1"/>
</dbReference>
<dbReference type="PROSITE" id="PS50088">
    <property type="entry name" value="ANK_REPEAT"/>
    <property type="match status" value="2"/>
</dbReference>
<dbReference type="Gene3D" id="3.40.50.1170">
    <property type="entry name" value="L-asparaginase, N-terminal domain"/>
    <property type="match status" value="1"/>
</dbReference>
<feature type="active site" evidence="4">
    <location>
        <position position="191"/>
    </location>
</feature>
<dbReference type="Pfam" id="PF00067">
    <property type="entry name" value="p450"/>
    <property type="match status" value="1"/>
</dbReference>
<dbReference type="SMART" id="SM00248">
    <property type="entry name" value="ANK"/>
    <property type="match status" value="2"/>
</dbReference>
<dbReference type="InterPro" id="IPR020827">
    <property type="entry name" value="Asparaginase/glutaminase_AS1"/>
</dbReference>
<dbReference type="SMART" id="SM00870">
    <property type="entry name" value="Asparaginase"/>
    <property type="match status" value="1"/>
</dbReference>
<evidence type="ECO:0000256" key="2">
    <source>
        <dbReference type="PROSITE-ProRule" id="PRU00023"/>
    </source>
</evidence>
<dbReference type="InterPro" id="IPR027475">
    <property type="entry name" value="Asparaginase/glutaminase_AS2"/>
</dbReference>
<dbReference type="InterPro" id="IPR036770">
    <property type="entry name" value="Ankyrin_rpt-contain_sf"/>
</dbReference>
<dbReference type="SUPFAM" id="SSF53774">
    <property type="entry name" value="Glutaminase/Asparaginase"/>
    <property type="match status" value="1"/>
</dbReference>
<dbReference type="InterPro" id="IPR040919">
    <property type="entry name" value="Asparaginase_C"/>
</dbReference>
<dbReference type="PROSITE" id="PS00144">
    <property type="entry name" value="ASN_GLN_ASE_1"/>
    <property type="match status" value="1"/>
</dbReference>
<keyword evidence="2" id="KW-0040">ANK repeat</keyword>
<dbReference type="Gene3D" id="1.25.40.20">
    <property type="entry name" value="Ankyrin repeat-containing domain"/>
    <property type="match status" value="1"/>
</dbReference>
<dbReference type="PRINTS" id="PR00385">
    <property type="entry name" value="P450"/>
</dbReference>
<dbReference type="CDD" id="cd11065">
    <property type="entry name" value="CYP64-like"/>
    <property type="match status" value="1"/>
</dbReference>
<dbReference type="EMBL" id="DF843654">
    <property type="protein sequence ID" value="GAT47534.1"/>
    <property type="molecule type" value="Genomic_DNA"/>
</dbReference>
<feature type="active site" evidence="3">
    <location>
        <position position="20"/>
    </location>
</feature>
<dbReference type="InterPro" id="IPR027474">
    <property type="entry name" value="L-asparaginase_N"/>
</dbReference>
<dbReference type="PROSITE" id="PS00917">
    <property type="entry name" value="ASN_GLN_ASE_2"/>
    <property type="match status" value="1"/>
</dbReference>
<sequence>MSVSQLPDEARVLVIYTGGTIGMLLGGNRGGYVPEPYFLTEILKSQTRFHDPMQDSLFSNSSSVQGFRQFLSGGGGSGRSSPSLETTQFPQPTLLVRSTRPIGSATLSPSQKDEPPPPICVKVAENVYEAQLPSLLTPRASVSSSKSIRYAILEWQPLLDSSNIETEDWIRLATEIELNYSFDAFVVLHGTDTMSYTSSALSFLLEDLGKTVILTGAQIPLSELRNDALDNLMETSLFFNHTLFRGNRVSKVSSYDFAAFESPNFAPLVKVGIEITVNWNNVLRQTTTLRLFPGISSATVRAFLAPPIRGVVLESFGSGNAPQRADLILALKEACERGVVIVAISQCLKGTVSNAYEAGRELAAVGVIAGSDMTPECALTKLSYLLSKPELSVEDVRKLIGTPLRGELTRATAANLTQNSLEQNIENIQGLLSEFVRLSRRRFTTAGPQITISLPDGATQDAAASWTSTAAEAASTEGALLPFLIHAAAARNDVEALKFCIESEQGNDSISTPGPSNVASGLANTLDLTWGGSPLHAASLNGSAECVDILLHSGALVHLRDTLGHTALYYAARQGHQSIVDMLVQAGARLSGLDGGFAEMAAKTAAHNGDAGTWKLWCCFGGNLVGPYLATMLWPPFEAPHVVVLAVAVSVTAYALLRRRYRARLPPGPTPLLGAQALPTRSQKEWEVYGEWADKWGELTSVVVFGQPIVVVSSRKMATQMLEKKSLVYSDRPVFQMCGELVGWSKGLAFLSYGPRLKQTRKYAHSLLGTPTNVKRFESVLSDQYHKFLRRLLDSPDEFLSHIHFTSSNVILQITYGYQPTGPDDPLLGFVRKVMDEFSEAAAPGEYLVEVLPILKYVPSWMPGAAFKRKAKIWRHNLTEMMDRPFKVVEDQLTNGTARDSFVSLLLQEDLSEADKEYMKWAAGTLYGAATDTTSTVVSQFFLQMALNPEIQARAQKEIDSVTGGQRLPTYGDRDDLPYLNALCKELFRFHPVGPMGLPHRAMEDDVQNGYLIPQGSIVFANIWKMAHDPAAYSNPMTFDPTRFLGDEPEADPRDFVFGFGRRVCSGKYLADTSVFIACACTLATFNISKTVEDGKIIEPKVEYLSGTISQLAPFSCTIKPRSLAASALIT</sequence>
<evidence type="ECO:0000259" key="6">
    <source>
        <dbReference type="Pfam" id="PF00710"/>
    </source>
</evidence>
<reference evidence="8" key="1">
    <citation type="submission" date="2014-09" db="EMBL/GenBank/DDBJ databases">
        <title>Genome sequence of the luminous mushroom Mycena chlorophos for searching fungal bioluminescence genes.</title>
        <authorList>
            <person name="Tanaka Y."/>
            <person name="Kasuga D."/>
            <person name="Oba Y."/>
            <person name="Hase S."/>
            <person name="Sato K."/>
            <person name="Oba Y."/>
            <person name="Sakakibara Y."/>
        </authorList>
    </citation>
    <scope>NUCLEOTIDE SEQUENCE</scope>
</reference>
<dbReference type="PIRSF" id="PIRSF500176">
    <property type="entry name" value="L_ASNase"/>
    <property type="match status" value="1"/>
</dbReference>
<feature type="domain" description="Asparaginase/glutaminase C-terminal" evidence="7">
    <location>
        <begin position="289"/>
        <end position="399"/>
    </location>
</feature>
<dbReference type="InterPro" id="IPR002401">
    <property type="entry name" value="Cyt_P450_E_grp-I"/>
</dbReference>
<organism evidence="8 9">
    <name type="scientific">Mycena chlorophos</name>
    <name type="common">Agaric fungus</name>
    <name type="synonym">Agaricus chlorophos</name>
    <dbReference type="NCBI Taxonomy" id="658473"/>
    <lineage>
        <taxon>Eukaryota</taxon>
        <taxon>Fungi</taxon>
        <taxon>Dikarya</taxon>
        <taxon>Basidiomycota</taxon>
        <taxon>Agaricomycotina</taxon>
        <taxon>Agaricomycetes</taxon>
        <taxon>Agaricomycetidae</taxon>
        <taxon>Agaricales</taxon>
        <taxon>Marasmiineae</taxon>
        <taxon>Mycenaceae</taxon>
        <taxon>Mycena</taxon>
    </lineage>
</organism>
<evidence type="ECO:0000313" key="9">
    <source>
        <dbReference type="Proteomes" id="UP000815677"/>
    </source>
</evidence>
<dbReference type="EC" id="3.5.1.1" evidence="1"/>
<evidence type="ECO:0000256" key="1">
    <source>
        <dbReference type="ARBA" id="ARBA00012920"/>
    </source>
</evidence>
<dbReference type="SFLD" id="SFLDS00057">
    <property type="entry name" value="Glutaminase/Asparaginase"/>
    <property type="match status" value="1"/>
</dbReference>
<keyword evidence="9" id="KW-1185">Reference proteome</keyword>
<dbReference type="PROSITE" id="PS51732">
    <property type="entry name" value="ASN_GLN_ASE_3"/>
    <property type="match status" value="1"/>
</dbReference>
<feature type="domain" description="L-asparaginase N-terminal" evidence="6">
    <location>
        <begin position="11"/>
        <end position="281"/>
    </location>
</feature>
<gene>
    <name evidence="8" type="ORF">MCHLO_04994</name>
</gene>
<dbReference type="InterPro" id="IPR037152">
    <property type="entry name" value="L-asparaginase_N_sf"/>
</dbReference>
<feature type="repeat" description="ANK" evidence="2">
    <location>
        <begin position="563"/>
        <end position="595"/>
    </location>
</feature>
<dbReference type="InterPro" id="IPR027473">
    <property type="entry name" value="L-asparaginase_C"/>
</dbReference>
<evidence type="ECO:0000313" key="8">
    <source>
        <dbReference type="EMBL" id="GAT47534.1"/>
    </source>
</evidence>
<dbReference type="PIRSF" id="PIRSF001220">
    <property type="entry name" value="L-ASNase_gatD"/>
    <property type="match status" value="1"/>
</dbReference>
<proteinExistence type="predicted"/>
<protein>
    <recommendedName>
        <fullName evidence="1">asparaginase</fullName>
        <ecNumber evidence="1">3.5.1.1</ecNumber>
    </recommendedName>
</protein>
<dbReference type="Pfam" id="PF17763">
    <property type="entry name" value="Asparaginase_C"/>
    <property type="match status" value="1"/>
</dbReference>
<dbReference type="Gene3D" id="3.40.50.40">
    <property type="match status" value="1"/>
</dbReference>
<dbReference type="CDD" id="cd08963">
    <property type="entry name" value="L-asparaginase_I"/>
    <property type="match status" value="1"/>
</dbReference>
<dbReference type="InterPro" id="IPR002110">
    <property type="entry name" value="Ankyrin_rpt"/>
</dbReference>
<dbReference type="Proteomes" id="UP000815677">
    <property type="component" value="Unassembled WGS sequence"/>
</dbReference>
<dbReference type="InterPro" id="IPR001128">
    <property type="entry name" value="Cyt_P450"/>
</dbReference>
<evidence type="ECO:0000256" key="5">
    <source>
        <dbReference type="SAM" id="MobiDB-lite"/>
    </source>
</evidence>
<name>A0ABQ0L8P8_MYCCL</name>
<dbReference type="SUPFAM" id="SSF48264">
    <property type="entry name" value="Cytochrome P450"/>
    <property type="match status" value="1"/>
</dbReference>
<dbReference type="InterPro" id="IPR041725">
    <property type="entry name" value="L-asparaginase_I"/>
</dbReference>
<feature type="repeat" description="ANK" evidence="2">
    <location>
        <begin position="530"/>
        <end position="562"/>
    </location>
</feature>
<dbReference type="PRINTS" id="PR00463">
    <property type="entry name" value="EP450I"/>
</dbReference>
<dbReference type="InterPro" id="IPR006034">
    <property type="entry name" value="Asparaginase/glutaminase-like"/>
</dbReference>
<dbReference type="InterPro" id="IPR036152">
    <property type="entry name" value="Asp/glu_Ase-like_sf"/>
</dbReference>
<feature type="region of interest" description="Disordered" evidence="5">
    <location>
        <begin position="69"/>
        <end position="90"/>
    </location>
</feature>
<dbReference type="Gene3D" id="1.10.630.10">
    <property type="entry name" value="Cytochrome P450"/>
    <property type="match status" value="1"/>
</dbReference>
<dbReference type="PANTHER" id="PTHR11707:SF28">
    <property type="entry name" value="60 KDA LYSOPHOSPHOLIPASE"/>
    <property type="match status" value="1"/>
</dbReference>
<evidence type="ECO:0000256" key="3">
    <source>
        <dbReference type="PROSITE-ProRule" id="PRU10099"/>
    </source>
</evidence>
<evidence type="ECO:0000256" key="4">
    <source>
        <dbReference type="PROSITE-ProRule" id="PRU10100"/>
    </source>
</evidence>
<dbReference type="PROSITE" id="PS50297">
    <property type="entry name" value="ANK_REP_REGION"/>
    <property type="match status" value="2"/>
</dbReference>
<dbReference type="SUPFAM" id="SSF48403">
    <property type="entry name" value="Ankyrin repeat"/>
    <property type="match status" value="1"/>
</dbReference>
<dbReference type="InterPro" id="IPR036396">
    <property type="entry name" value="Cyt_P450_sf"/>
</dbReference>
<dbReference type="Pfam" id="PF12796">
    <property type="entry name" value="Ank_2"/>
    <property type="match status" value="1"/>
</dbReference>
<evidence type="ECO:0000259" key="7">
    <source>
        <dbReference type="Pfam" id="PF17763"/>
    </source>
</evidence>